<dbReference type="GO" id="GO:0004034">
    <property type="term" value="F:aldose 1-epimerase activity"/>
    <property type="evidence" value="ECO:0007669"/>
    <property type="project" value="UniProtKB-EC"/>
</dbReference>
<gene>
    <name evidence="1" type="ORF">MEQU1_002201</name>
</gene>
<reference evidence="1" key="1">
    <citation type="submission" date="2023-03" db="EMBL/GenBank/DDBJ databases">
        <title>Mating type loci evolution in Malassezia.</title>
        <authorList>
            <person name="Coelho M.A."/>
        </authorList>
    </citation>
    <scope>NUCLEOTIDE SEQUENCE</scope>
    <source>
        <strain evidence="1">CBS 12830</strain>
    </source>
</reference>
<evidence type="ECO:0000313" key="1">
    <source>
        <dbReference type="EMBL" id="WFD23510.1"/>
    </source>
</evidence>
<accession>A0AAF0EF89</accession>
<dbReference type="EMBL" id="CP119903">
    <property type="protein sequence ID" value="WFD23510.1"/>
    <property type="molecule type" value="Genomic_DNA"/>
</dbReference>
<keyword evidence="1" id="KW-0413">Isomerase</keyword>
<dbReference type="InterPro" id="IPR008183">
    <property type="entry name" value="Aldose_1/G6P_1-epimerase"/>
</dbReference>
<dbReference type="GO" id="GO:0030246">
    <property type="term" value="F:carbohydrate binding"/>
    <property type="evidence" value="ECO:0007669"/>
    <property type="project" value="InterPro"/>
</dbReference>
<dbReference type="PANTHER" id="PTHR10091:SF0">
    <property type="entry name" value="GALACTOSE MUTAROTASE"/>
    <property type="match status" value="1"/>
</dbReference>
<dbReference type="Pfam" id="PF01263">
    <property type="entry name" value="Aldose_epim"/>
    <property type="match status" value="1"/>
</dbReference>
<dbReference type="GO" id="GO:0033499">
    <property type="term" value="P:galactose catabolic process via UDP-galactose, Leloir pathway"/>
    <property type="evidence" value="ECO:0007669"/>
    <property type="project" value="TreeGrafter"/>
</dbReference>
<dbReference type="GO" id="GO:0006006">
    <property type="term" value="P:glucose metabolic process"/>
    <property type="evidence" value="ECO:0007669"/>
    <property type="project" value="TreeGrafter"/>
</dbReference>
<protein>
    <submittedName>
        <fullName evidence="1">Aldose 1-epimerase</fullName>
        <ecNumber evidence="1">5.1.3.3</ecNumber>
    </submittedName>
</protein>
<dbReference type="SUPFAM" id="SSF74650">
    <property type="entry name" value="Galactose mutarotase-like"/>
    <property type="match status" value="1"/>
</dbReference>
<dbReference type="EC" id="5.1.3.3" evidence="1"/>
<proteinExistence type="predicted"/>
<dbReference type="PANTHER" id="PTHR10091">
    <property type="entry name" value="ALDOSE-1-EPIMERASE"/>
    <property type="match status" value="1"/>
</dbReference>
<dbReference type="Gene3D" id="2.70.98.10">
    <property type="match status" value="1"/>
</dbReference>
<organism evidence="1 2">
    <name type="scientific">Malassezia equina</name>
    <dbReference type="NCBI Taxonomy" id="1381935"/>
    <lineage>
        <taxon>Eukaryota</taxon>
        <taxon>Fungi</taxon>
        <taxon>Dikarya</taxon>
        <taxon>Basidiomycota</taxon>
        <taxon>Ustilaginomycotina</taxon>
        <taxon>Malasseziomycetes</taxon>
        <taxon>Malasseziales</taxon>
        <taxon>Malasseziaceae</taxon>
        <taxon>Malassezia</taxon>
    </lineage>
</organism>
<sequence>MSDTHRLVTRDGRVAVTVLDYGLTIHKIEVQAHKHVYDILAGPEDAGVHSTNGRQFFGPVIGRYANRLPAGRQHAGGVTLHLDEWGGANIHHHGGPPRTMASPAGNEQRGPWDCVVWTHTDTPQLFSAQEQDAWDAAGIWAIESPDGDQGYPGRLRVEACIGVRSAPEHLGTVHVEYRARLMDATEATPLNMTQHWGFYLGSPIHSVLDHTLQLGSPDAPLERLALDADGVPTGTLLPCTDAAHNWRCGKPIGQAMPDQGYDDFYVWGPTMARVAQLRGAWGLAIHVTTNQTGVQLYTANVARPLNGAAKQAHTLDSSMYGPHCAAFLEFSAPHATFLRAPLADRAATDTMLHRGETYRHVVDISIEEV</sequence>
<name>A0AAF0EF89_9BASI</name>
<dbReference type="InterPro" id="IPR011013">
    <property type="entry name" value="Gal_mutarotase_sf_dom"/>
</dbReference>
<evidence type="ECO:0000313" key="2">
    <source>
        <dbReference type="Proteomes" id="UP001214415"/>
    </source>
</evidence>
<dbReference type="InterPro" id="IPR014718">
    <property type="entry name" value="GH-type_carb-bd"/>
</dbReference>
<keyword evidence="2" id="KW-1185">Reference proteome</keyword>
<dbReference type="AlphaFoldDB" id="A0AAF0EF89"/>
<dbReference type="Proteomes" id="UP001214415">
    <property type="component" value="Chromosome 4"/>
</dbReference>